<dbReference type="PROSITE" id="PS50835">
    <property type="entry name" value="IG_LIKE"/>
    <property type="match status" value="1"/>
</dbReference>
<feature type="coiled-coil region" evidence="2">
    <location>
        <begin position="590"/>
        <end position="617"/>
    </location>
</feature>
<proteinExistence type="predicted"/>
<protein>
    <recommendedName>
        <fullName evidence="7">CxC3 like cysteine cluster domain-containing protein</fullName>
    </recommendedName>
</protein>
<dbReference type="PANTHER" id="PTHR33104:SF2">
    <property type="entry name" value="CXC3 LIKE CYSTEINE CLUSTER DOMAIN-CONTAINING PROTEIN"/>
    <property type="match status" value="1"/>
</dbReference>
<reference evidence="5" key="1">
    <citation type="submission" date="2021-01" db="UniProtKB">
        <authorList>
            <consortium name="EnsemblMetazoa"/>
        </authorList>
    </citation>
    <scope>IDENTIFICATION</scope>
</reference>
<feature type="domain" description="Ig-like" evidence="4">
    <location>
        <begin position="1064"/>
        <end position="1146"/>
    </location>
</feature>
<keyword evidence="1" id="KW-0479">Metal-binding</keyword>
<dbReference type="InterPro" id="IPR040521">
    <property type="entry name" value="KDZ"/>
</dbReference>
<dbReference type="InterPro" id="IPR040564">
    <property type="entry name" value="CxC3-like"/>
</dbReference>
<evidence type="ECO:0000313" key="5">
    <source>
        <dbReference type="EnsemblMetazoa" id="CLYHEMP006272.1"/>
    </source>
</evidence>
<dbReference type="RefSeq" id="XP_066920813.1">
    <property type="nucleotide sequence ID" value="XM_067064712.1"/>
</dbReference>
<organism evidence="5 6">
    <name type="scientific">Clytia hemisphaerica</name>
    <dbReference type="NCBI Taxonomy" id="252671"/>
    <lineage>
        <taxon>Eukaryota</taxon>
        <taxon>Metazoa</taxon>
        <taxon>Cnidaria</taxon>
        <taxon>Hydrozoa</taxon>
        <taxon>Hydroidolina</taxon>
        <taxon>Leptothecata</taxon>
        <taxon>Obeliida</taxon>
        <taxon>Clytiidae</taxon>
        <taxon>Clytia</taxon>
    </lineage>
</organism>
<dbReference type="AlphaFoldDB" id="A0A7M5U4N3"/>
<dbReference type="InterPro" id="IPR007110">
    <property type="entry name" value="Ig-like_dom"/>
</dbReference>
<evidence type="ECO:0000256" key="1">
    <source>
        <dbReference type="PROSITE-ProRule" id="PRU00024"/>
    </source>
</evidence>
<dbReference type="PROSITE" id="PS50119">
    <property type="entry name" value="ZF_BBOX"/>
    <property type="match status" value="1"/>
</dbReference>
<dbReference type="CDD" id="cd19757">
    <property type="entry name" value="Bbox1"/>
    <property type="match status" value="1"/>
</dbReference>
<dbReference type="GO" id="GO:0008270">
    <property type="term" value="F:zinc ion binding"/>
    <property type="evidence" value="ECO:0007669"/>
    <property type="project" value="UniProtKB-KW"/>
</dbReference>
<sequence>MDTTQSTDERDLYEELNDYIGNESEEDPYLLLREWVGDDNELEKKKKNKKKIKPKSRFSSVRRDKFGNRIYKYTGKKRYNAKQKTKEDLMRGKSSTEVVFDDDCLPDPVFEDLDMPENSVKRKRKSWKERMEKIEKSWYQEKEKVMDAIKSSLVMTEKCQQCVLKPACLNCKECRMELCETCDQENHIKRPLHNRICLVNGVNKPLSPMQALNENFEICTVDRCVPLKRGICVCGSSQYETIVKQGIVVVITMKGKFELLPFLIKCNQCHQLNDPFDIDNILSSGFWPSSPKNFGCLVSEEVFLTWDQFRKHMPGSSCNLFLESLNDLTLHFGRQGRIVPSSFSLSFKHWNLVKYELNMMKGMDWMKCPCCSIKQHACHVDGNAKLYRYRHSGSRRRESYYKESFIVDDTKVDKYISSLDKGKVLKGPSDTSCGGEWSAARNTERKRKSVDYTGLYVATCRHQYGLKSVNMKRGEIYAYPAYLLTTFILPNNVEFLFADVMCKLWIYLSKLDPSLTSKIKGALSVMHAKGHNLNCQVNWDGQWIQGTGKSTGEECEQLFSYLSRCANTTKYQTPENREETLTEMVMFWNRRKTLNLAENLRKKYNRVTREVSSFTSKLNNKCLEMNISIENVDFVSLMNKLKSFAHGGSLSPAKPTPLQQMILLEHDLKQYPSCASQNSKDLLQKISLPDLTNLKIPLLAKSKSEKESLLSTTWDNKISTQLMNWELETLKSTVLVPAFQNAIHSCRFEMLDWNIKLEKYADSAKLRNTCRSKYAEVNKKLKSLMERFITIKSCEADCEFELIKESNHRQLLEWDAKRKRCHEEIDLLKRDMESYLTFYSSKITELNATIDASVVFEKANDLGVNALTRIGIDFARKQLQKGFACFVSILPLERMQYFKTITGLDEIDEHYRVLEEEENEEYEVEEATVTEIERENELAFEIDQIDLELNMETVNSLGLDLLGYFELGQCTQGGNFVILPGHLSQGRLNGRNGSNACSVIAVLAGYFFSTFSSKINFHNSAALFVGCIETGNSLYDENQNLLVHEAIDLIPISLKIFEERNSFPKDLSNVIELLFLKSEIVIVTCNIQSVCLVRSSIDRKIYLFDSHQHNEMGPLIAWTENGIQDIIPQIPFKNDNDEIYLCSIQY</sequence>
<dbReference type="Pfam" id="PF18758">
    <property type="entry name" value="KDZ"/>
    <property type="match status" value="1"/>
</dbReference>
<name>A0A7M5U4N3_9CNID</name>
<feature type="domain" description="B box-type" evidence="3">
    <location>
        <begin position="154"/>
        <end position="198"/>
    </location>
</feature>
<dbReference type="Pfam" id="PF18804">
    <property type="entry name" value="CxC3"/>
    <property type="match status" value="1"/>
</dbReference>
<evidence type="ECO:0000313" key="6">
    <source>
        <dbReference type="Proteomes" id="UP000594262"/>
    </source>
</evidence>
<evidence type="ECO:0000259" key="3">
    <source>
        <dbReference type="PROSITE" id="PS50119"/>
    </source>
</evidence>
<keyword evidence="1" id="KW-0862">Zinc</keyword>
<dbReference type="GeneID" id="136808172"/>
<keyword evidence="2" id="KW-0175">Coiled coil</keyword>
<dbReference type="InterPro" id="IPR000315">
    <property type="entry name" value="Znf_B-box"/>
</dbReference>
<evidence type="ECO:0000256" key="2">
    <source>
        <dbReference type="SAM" id="Coils"/>
    </source>
</evidence>
<dbReference type="EnsemblMetazoa" id="CLYHEMT006272.1">
    <property type="protein sequence ID" value="CLYHEMP006272.1"/>
    <property type="gene ID" value="CLYHEMG006272"/>
</dbReference>
<keyword evidence="1" id="KW-0863">Zinc-finger</keyword>
<evidence type="ECO:0000259" key="4">
    <source>
        <dbReference type="PROSITE" id="PS50835"/>
    </source>
</evidence>
<evidence type="ECO:0008006" key="7">
    <source>
        <dbReference type="Google" id="ProtNLM"/>
    </source>
</evidence>
<dbReference type="PANTHER" id="PTHR33104">
    <property type="entry name" value="SI:DKEY-29D5.2"/>
    <property type="match status" value="1"/>
</dbReference>
<accession>A0A7M5U4N3</accession>
<dbReference type="OrthoDB" id="5989038at2759"/>
<keyword evidence="6" id="KW-1185">Reference proteome</keyword>
<dbReference type="Proteomes" id="UP000594262">
    <property type="component" value="Unplaced"/>
</dbReference>